<evidence type="ECO:0000313" key="10">
    <source>
        <dbReference type="Proteomes" id="UP000007305"/>
    </source>
</evidence>
<dbReference type="InterPro" id="IPR011050">
    <property type="entry name" value="Pectin_lyase_fold/virulence"/>
</dbReference>
<evidence type="ECO:0000256" key="6">
    <source>
        <dbReference type="ARBA" id="ARBA00023295"/>
    </source>
</evidence>
<keyword evidence="10" id="KW-1185">Reference proteome</keyword>
<evidence type="ECO:0000256" key="4">
    <source>
        <dbReference type="ARBA" id="ARBA00022525"/>
    </source>
</evidence>
<keyword evidence="5 8" id="KW-0378">Hydrolase</keyword>
<dbReference type="InParanoid" id="A0A804NGP9"/>
<dbReference type="EnsemblPlants" id="Zm00001eb159460_T001">
    <property type="protein sequence ID" value="Zm00001eb159460_P001"/>
    <property type="gene ID" value="Zm00001eb159460"/>
</dbReference>
<proteinExistence type="inferred from homology"/>
<evidence type="ECO:0008006" key="11">
    <source>
        <dbReference type="Google" id="ProtNLM"/>
    </source>
</evidence>
<keyword evidence="7" id="KW-0961">Cell wall biogenesis/degradation</keyword>
<dbReference type="GO" id="GO:0004650">
    <property type="term" value="F:polygalacturonase activity"/>
    <property type="evidence" value="ECO:0007669"/>
    <property type="project" value="InterPro"/>
</dbReference>
<dbReference type="GO" id="GO:0005975">
    <property type="term" value="P:carbohydrate metabolic process"/>
    <property type="evidence" value="ECO:0007669"/>
    <property type="project" value="InterPro"/>
</dbReference>
<evidence type="ECO:0000256" key="2">
    <source>
        <dbReference type="ARBA" id="ARBA00008834"/>
    </source>
</evidence>
<keyword evidence="3" id="KW-0134">Cell wall</keyword>
<reference evidence="9" key="3">
    <citation type="submission" date="2021-05" db="UniProtKB">
        <authorList>
            <consortium name="EnsemblPlants"/>
        </authorList>
    </citation>
    <scope>IDENTIFICATION</scope>
    <source>
        <strain evidence="9">cv. B73</strain>
    </source>
</reference>
<organism evidence="9 10">
    <name type="scientific">Zea mays</name>
    <name type="common">Maize</name>
    <dbReference type="NCBI Taxonomy" id="4577"/>
    <lineage>
        <taxon>Eukaryota</taxon>
        <taxon>Viridiplantae</taxon>
        <taxon>Streptophyta</taxon>
        <taxon>Embryophyta</taxon>
        <taxon>Tracheophyta</taxon>
        <taxon>Spermatophyta</taxon>
        <taxon>Magnoliopsida</taxon>
        <taxon>Liliopsida</taxon>
        <taxon>Poales</taxon>
        <taxon>Poaceae</taxon>
        <taxon>PACMAD clade</taxon>
        <taxon>Panicoideae</taxon>
        <taxon>Andropogonodae</taxon>
        <taxon>Andropogoneae</taxon>
        <taxon>Tripsacinae</taxon>
        <taxon>Zea</taxon>
    </lineage>
</organism>
<dbReference type="PANTHER" id="PTHR31375">
    <property type="match status" value="1"/>
</dbReference>
<evidence type="ECO:0000256" key="3">
    <source>
        <dbReference type="ARBA" id="ARBA00022512"/>
    </source>
</evidence>
<reference evidence="10" key="1">
    <citation type="submission" date="2015-12" db="EMBL/GenBank/DDBJ databases">
        <title>Update maize B73 reference genome by single molecule sequencing technologies.</title>
        <authorList>
            <consortium name="Maize Genome Sequencing Project"/>
            <person name="Ware D."/>
        </authorList>
    </citation>
    <scope>NUCLEOTIDE SEQUENCE [LARGE SCALE GENOMIC DNA]</scope>
    <source>
        <strain evidence="10">cv. B73</strain>
    </source>
</reference>
<comment type="similarity">
    <text evidence="2 8">Belongs to the glycosyl hydrolase 28 family.</text>
</comment>
<dbReference type="InterPro" id="IPR012334">
    <property type="entry name" value="Pectin_lyas_fold"/>
</dbReference>
<name>A0A804NGP9_MAIZE</name>
<dbReference type="AlphaFoldDB" id="A0A804NGP9"/>
<evidence type="ECO:0000256" key="8">
    <source>
        <dbReference type="RuleBase" id="RU361169"/>
    </source>
</evidence>
<dbReference type="Gene3D" id="2.160.20.10">
    <property type="entry name" value="Single-stranded right-handed beta-helix, Pectin lyase-like"/>
    <property type="match status" value="1"/>
</dbReference>
<reference evidence="9" key="2">
    <citation type="submission" date="2019-07" db="EMBL/GenBank/DDBJ databases">
        <authorList>
            <person name="Seetharam A."/>
            <person name="Woodhouse M."/>
            <person name="Cannon E."/>
        </authorList>
    </citation>
    <scope>NUCLEOTIDE SEQUENCE [LARGE SCALE GENOMIC DNA]</scope>
    <source>
        <strain evidence="9">cv. B73</strain>
    </source>
</reference>
<protein>
    <recommendedName>
        <fullName evidence="11">Pectin lyase-like superfamily protein</fullName>
    </recommendedName>
</protein>
<accession>A0A804NGP9</accession>
<dbReference type="Gramene" id="Zm00001eb159460_T001">
    <property type="protein sequence ID" value="Zm00001eb159460_P001"/>
    <property type="gene ID" value="Zm00001eb159460"/>
</dbReference>
<evidence type="ECO:0000313" key="9">
    <source>
        <dbReference type="EnsemblPlants" id="Zm00001eb159460_P001"/>
    </source>
</evidence>
<sequence>MTRLLRRQATPAVAAAAASRDDGAWIVFDRVDGLTVWGGTVDGRGEALWPSLKVLNSRDVVISGLTSVESELYHVVVEGCEGVTVQDVQIVAPGSSPNTDGIHVQASSQVTVTRTSIRTGDDDCVSVGTGTTNLRVEHGWSLGKEREESGVENVTVTGAAFVATDNGLRLRIKTWARARVDGAYVRGVVFEHALMHDVRNPIIID</sequence>
<dbReference type="GO" id="GO:0071555">
    <property type="term" value="P:cell wall organization"/>
    <property type="evidence" value="ECO:0007669"/>
    <property type="project" value="UniProtKB-KW"/>
</dbReference>
<evidence type="ECO:0000256" key="5">
    <source>
        <dbReference type="ARBA" id="ARBA00022801"/>
    </source>
</evidence>
<dbReference type="InterPro" id="IPR000743">
    <property type="entry name" value="Glyco_hydro_28"/>
</dbReference>
<dbReference type="Proteomes" id="UP000007305">
    <property type="component" value="Chromosome 3"/>
</dbReference>
<keyword evidence="6 8" id="KW-0326">Glycosidase</keyword>
<dbReference type="SUPFAM" id="SSF51126">
    <property type="entry name" value="Pectin lyase-like"/>
    <property type="match status" value="1"/>
</dbReference>
<dbReference type="Pfam" id="PF00295">
    <property type="entry name" value="Glyco_hydro_28"/>
    <property type="match status" value="1"/>
</dbReference>
<evidence type="ECO:0000256" key="7">
    <source>
        <dbReference type="ARBA" id="ARBA00023316"/>
    </source>
</evidence>
<comment type="subcellular location">
    <subcellularLocation>
        <location evidence="1">Secreted</location>
        <location evidence="1">Cell wall</location>
    </subcellularLocation>
</comment>
<keyword evidence="4" id="KW-0964">Secreted</keyword>
<evidence type="ECO:0000256" key="1">
    <source>
        <dbReference type="ARBA" id="ARBA00004191"/>
    </source>
</evidence>